<dbReference type="InterPro" id="IPR036097">
    <property type="entry name" value="HisK_dim/P_sf"/>
</dbReference>
<feature type="transmembrane region" description="Helical" evidence="8">
    <location>
        <begin position="100"/>
        <end position="123"/>
    </location>
</feature>
<accession>Q23Q42</accession>
<evidence type="ECO:0000256" key="7">
    <source>
        <dbReference type="SAM" id="MobiDB-lite"/>
    </source>
</evidence>
<feature type="transmembrane region" description="Helical" evidence="8">
    <location>
        <begin position="155"/>
        <end position="175"/>
    </location>
</feature>
<keyword evidence="4" id="KW-0808">Transferase</keyword>
<dbReference type="InterPro" id="IPR001789">
    <property type="entry name" value="Sig_transdc_resp-reg_receiver"/>
</dbReference>
<gene>
    <name evidence="11" type="ORF">TTHERM_00583470</name>
</gene>
<name>Q23Q42_TETTS</name>
<dbReference type="SMART" id="SM00387">
    <property type="entry name" value="HATPase_c"/>
    <property type="match status" value="1"/>
</dbReference>
<feature type="compositionally biased region" description="Basic and acidic residues" evidence="7">
    <location>
        <begin position="655"/>
        <end position="673"/>
    </location>
</feature>
<dbReference type="Pfam" id="PF00072">
    <property type="entry name" value="Response_reg"/>
    <property type="match status" value="1"/>
</dbReference>
<dbReference type="InterPro" id="IPR004358">
    <property type="entry name" value="Sig_transdc_His_kin-like_C"/>
</dbReference>
<organism evidence="11 12">
    <name type="scientific">Tetrahymena thermophila (strain SB210)</name>
    <dbReference type="NCBI Taxonomy" id="312017"/>
    <lineage>
        <taxon>Eukaryota</taxon>
        <taxon>Sar</taxon>
        <taxon>Alveolata</taxon>
        <taxon>Ciliophora</taxon>
        <taxon>Intramacronucleata</taxon>
        <taxon>Oligohymenophorea</taxon>
        <taxon>Hymenostomatida</taxon>
        <taxon>Tetrahymenina</taxon>
        <taxon>Tetrahymenidae</taxon>
        <taxon>Tetrahymena</taxon>
    </lineage>
</organism>
<dbReference type="GeneID" id="7839504"/>
<feature type="modified residue" description="4-aspartylphosphate" evidence="6">
    <location>
        <position position="1453"/>
    </location>
</feature>
<dbReference type="Pfam" id="PF02518">
    <property type="entry name" value="HATPase_c"/>
    <property type="match status" value="1"/>
</dbReference>
<proteinExistence type="predicted"/>
<dbReference type="Proteomes" id="UP000009168">
    <property type="component" value="Unassembled WGS sequence"/>
</dbReference>
<dbReference type="CDD" id="cd00082">
    <property type="entry name" value="HisKA"/>
    <property type="match status" value="1"/>
</dbReference>
<dbReference type="PANTHER" id="PTHR43047:SF72">
    <property type="entry name" value="OSMOSENSING HISTIDINE PROTEIN KINASE SLN1"/>
    <property type="match status" value="1"/>
</dbReference>
<dbReference type="InterPro" id="IPR003594">
    <property type="entry name" value="HATPase_dom"/>
</dbReference>
<feature type="compositionally biased region" description="Polar residues" evidence="7">
    <location>
        <begin position="219"/>
        <end position="237"/>
    </location>
</feature>
<keyword evidence="8" id="KW-1133">Transmembrane helix</keyword>
<dbReference type="GO" id="GO:0005886">
    <property type="term" value="C:plasma membrane"/>
    <property type="evidence" value="ECO:0007669"/>
    <property type="project" value="TreeGrafter"/>
</dbReference>
<dbReference type="OrthoDB" id="298073at2759"/>
<dbReference type="Gene3D" id="3.40.50.2300">
    <property type="match status" value="1"/>
</dbReference>
<dbReference type="RefSeq" id="XP_001018987.2">
    <property type="nucleotide sequence ID" value="XM_001018987.2"/>
</dbReference>
<feature type="domain" description="Response regulatory" evidence="10">
    <location>
        <begin position="1397"/>
        <end position="1526"/>
    </location>
</feature>
<feature type="transmembrane region" description="Helical" evidence="8">
    <location>
        <begin position="129"/>
        <end position="148"/>
    </location>
</feature>
<protein>
    <recommendedName>
        <fullName evidence="2">histidine kinase</fullName>
        <ecNumber evidence="2">2.7.13.3</ecNumber>
    </recommendedName>
</protein>
<comment type="catalytic activity">
    <reaction evidence="1">
        <text>ATP + protein L-histidine = ADP + protein N-phospho-L-histidine.</text>
        <dbReference type="EC" id="2.7.13.3"/>
    </reaction>
</comment>
<keyword evidence="8" id="KW-0472">Membrane</keyword>
<dbReference type="InterPro" id="IPR011006">
    <property type="entry name" value="CheY-like_superfamily"/>
</dbReference>
<dbReference type="SUPFAM" id="SSF47384">
    <property type="entry name" value="Homodimeric domain of signal transducing histidine kinase"/>
    <property type="match status" value="1"/>
</dbReference>
<dbReference type="InParanoid" id="Q23Q42"/>
<dbReference type="Gene3D" id="1.10.287.130">
    <property type="match status" value="1"/>
</dbReference>
<dbReference type="PROSITE" id="PS50109">
    <property type="entry name" value="HIS_KIN"/>
    <property type="match status" value="1"/>
</dbReference>
<dbReference type="InterPro" id="IPR036890">
    <property type="entry name" value="HATPase_C_sf"/>
</dbReference>
<dbReference type="SMART" id="SM00448">
    <property type="entry name" value="REC"/>
    <property type="match status" value="1"/>
</dbReference>
<feature type="compositionally biased region" description="Low complexity" evidence="7">
    <location>
        <begin position="245"/>
        <end position="258"/>
    </location>
</feature>
<dbReference type="Gene3D" id="3.30.565.10">
    <property type="entry name" value="Histidine kinase-like ATPase, C-terminal domain"/>
    <property type="match status" value="1"/>
</dbReference>
<sequence length="1530" mass="178005">MLTKSEILDNQFQNKNIQQNLKQQKCAEYLKKINSFLMVCIVFFVGLLSLNQQEYVLGSIIMLSNIFSLIFHQLLQKYGKNDQNREFNLSKLKINGRLKLQLILIISAGNFATICVSIFEFLIKIQDNYYQAINATLFLQVYLIAVLQKIQQLKIAFSWIVLIILGIIPEGLAVINKEQKLLYANPTLKKILKSNKKTEVLQILLNLGNQKVKYEQAITNKPSSKNIKTQDQQNNSQAKDKDNNKQSQQSIKQDQIQQTQKGIEQKDLQIQINSQNKSEILSQKIHLVNDKLQRDENNALIAQNYDQQEGLESYKSKQNDFSIINQNIEVKMSDSSRLNRESQRLLKEPSQQINITNLASFNSQNKNLLNISQFGNQDEDSHHGRLRSLSQNRKREYSLYSFHSLKVSNKVKKSIRRESSIYQGKGKSQMNKQNTLQSANFGQSEQSDIISYKGFGIQPEKFNQQTDYFEGTIDESTKNMNFEMKESKFQKVQNMPEIMQNSINSYKKQNSYGLSMNYSSYQRNNSFQRKKYNLQGSLKSNKILQKQQQALNPTNNINLNMNESQKVNKLEKLISQQLQRNSKFMQQSTKSINLLNKTLLDSKIQTDRNQIKQQNFKLKVKFKKSQTANNEQQGQITYKKTDVKRIIENMLEQDSQVKKDQSSQKFTDQEKCSKNNSKLNINDNQKVDQNYQKQTSFSKCVKNQNENDLNYFQQTDTKAKMQVQFQDQDLILEFLQVDALVSNEKKDPLVLIIVQDLWKDLYQKKVQDTQKDKMRIFASLSHELRTPLNCSISMLEVIRENVEQINPELIEEYLNPALFSNKLLLNQINDLLDYVQMDSGKFKYSFYDFNVTNLFNDCKKLISMQAKLKNIEIIISIGKQVPEMISSDPNRIRQILLNFLSNSLKFTKKGYIEIGITLFDNKKGLLKVYVKDTGIGITKENLDTIFDFCGKVNYNQKDQHLNRQGCGLGLTISNSIAKGLVKNGEDDGGIKVESDYGHGSTFSILIQDMSINQQNQKEDNTQNTLNNNTILEKFSEKQFQNEDNQIYSQKQYSYSVKSNFNQQAQIEDLAINRQSKQRITPQIDFVYTLNENSNSFLSDNSKQYMRNDINKNSSFTNNISKIEEIQEEQIIQIQNNKKNQNIIDSSVIIEYEDDNKKEIKINSNLKIRNYYQRFEEMEEKNKQIEINKPQSLEFDFKNIGQSHLENQEHFFNQNNYSKQKLQKSNQNLKNQKNKQSPIKIQNFDNRAFNFRSSSDIFEKTDRIHSFQNEEEEGLPHQYSELNSLERNSRNYFSNLYTKVKTANTGTMDKLDRSAKEQEGFTSYVGLSRFLDAQLSQQKISSQVFDNYEEQINTNKELQYIQEASQNFNNIESNLDPQQTINLIKELNQIQRKCGCPQFMIVDDNQFNTYALSKILGQYFFTFQCLSDGFSAIEEVQSLYQKSCCKAPKIIFMDIEMPMKNGYETAVEINQFYEQVALPVQYQPIIIACTAYVGQEDVDAAMQSGMKDFINKPILKNGLESLILNWKNKFL</sequence>
<dbReference type="EC" id="2.7.13.3" evidence="2"/>
<dbReference type="SMART" id="SM00388">
    <property type="entry name" value="HisKA"/>
    <property type="match status" value="1"/>
</dbReference>
<evidence type="ECO:0000256" key="2">
    <source>
        <dbReference type="ARBA" id="ARBA00012438"/>
    </source>
</evidence>
<dbReference type="InterPro" id="IPR005467">
    <property type="entry name" value="His_kinase_dom"/>
</dbReference>
<evidence type="ECO:0000256" key="1">
    <source>
        <dbReference type="ARBA" id="ARBA00000085"/>
    </source>
</evidence>
<evidence type="ECO:0000256" key="6">
    <source>
        <dbReference type="PROSITE-ProRule" id="PRU00169"/>
    </source>
</evidence>
<keyword evidence="8" id="KW-0812">Transmembrane</keyword>
<evidence type="ECO:0000256" key="5">
    <source>
        <dbReference type="ARBA" id="ARBA00022777"/>
    </source>
</evidence>
<evidence type="ECO:0000256" key="3">
    <source>
        <dbReference type="ARBA" id="ARBA00022553"/>
    </source>
</evidence>
<feature type="transmembrane region" description="Helical" evidence="8">
    <location>
        <begin position="56"/>
        <end position="75"/>
    </location>
</feature>
<dbReference type="PANTHER" id="PTHR43047">
    <property type="entry name" value="TWO-COMPONENT HISTIDINE PROTEIN KINASE"/>
    <property type="match status" value="1"/>
</dbReference>
<keyword evidence="5 11" id="KW-0418">Kinase</keyword>
<keyword evidence="3 6" id="KW-0597">Phosphoprotein</keyword>
<dbReference type="eggNOG" id="KOG0519">
    <property type="taxonomic scope" value="Eukaryota"/>
</dbReference>
<dbReference type="SUPFAM" id="SSF52172">
    <property type="entry name" value="CheY-like"/>
    <property type="match status" value="1"/>
</dbReference>
<dbReference type="HOGENOM" id="CLU_003869_0_0_1"/>
<feature type="region of interest" description="Disordered" evidence="7">
    <location>
        <begin position="654"/>
        <end position="678"/>
    </location>
</feature>
<dbReference type="PRINTS" id="PR00344">
    <property type="entry name" value="BCTRLSENSOR"/>
</dbReference>
<feature type="transmembrane region" description="Helical" evidence="8">
    <location>
        <begin position="33"/>
        <end position="50"/>
    </location>
</feature>
<dbReference type="Pfam" id="PF00512">
    <property type="entry name" value="HisKA"/>
    <property type="match status" value="1"/>
</dbReference>
<evidence type="ECO:0000313" key="11">
    <source>
        <dbReference type="EMBL" id="EAR98742.2"/>
    </source>
</evidence>
<feature type="domain" description="Histidine kinase" evidence="9">
    <location>
        <begin position="779"/>
        <end position="1010"/>
    </location>
</feature>
<dbReference type="InterPro" id="IPR003661">
    <property type="entry name" value="HisK_dim/P_dom"/>
</dbReference>
<dbReference type="PROSITE" id="PS50110">
    <property type="entry name" value="RESPONSE_REGULATORY"/>
    <property type="match status" value="1"/>
</dbReference>
<dbReference type="GO" id="GO:0009927">
    <property type="term" value="F:histidine phosphotransfer kinase activity"/>
    <property type="evidence" value="ECO:0007669"/>
    <property type="project" value="TreeGrafter"/>
</dbReference>
<keyword evidence="12" id="KW-1185">Reference proteome</keyword>
<evidence type="ECO:0000259" key="10">
    <source>
        <dbReference type="PROSITE" id="PS50110"/>
    </source>
</evidence>
<dbReference type="SUPFAM" id="SSF55874">
    <property type="entry name" value="ATPase domain of HSP90 chaperone/DNA topoisomerase II/histidine kinase"/>
    <property type="match status" value="1"/>
</dbReference>
<feature type="region of interest" description="Disordered" evidence="7">
    <location>
        <begin position="219"/>
        <end position="258"/>
    </location>
</feature>
<dbReference type="EMBL" id="GG662649">
    <property type="protein sequence ID" value="EAR98742.2"/>
    <property type="molecule type" value="Genomic_DNA"/>
</dbReference>
<evidence type="ECO:0000256" key="4">
    <source>
        <dbReference type="ARBA" id="ARBA00022679"/>
    </source>
</evidence>
<evidence type="ECO:0000313" key="12">
    <source>
        <dbReference type="Proteomes" id="UP000009168"/>
    </source>
</evidence>
<dbReference type="GO" id="GO:0000155">
    <property type="term" value="F:phosphorelay sensor kinase activity"/>
    <property type="evidence" value="ECO:0007669"/>
    <property type="project" value="InterPro"/>
</dbReference>
<evidence type="ECO:0000256" key="8">
    <source>
        <dbReference type="SAM" id="Phobius"/>
    </source>
</evidence>
<dbReference type="CDD" id="cd17546">
    <property type="entry name" value="REC_hyHK_CKI1_RcsC-like"/>
    <property type="match status" value="1"/>
</dbReference>
<dbReference type="KEGG" id="tet:TTHERM_00583470"/>
<dbReference type="STRING" id="312017.Q23Q42"/>
<evidence type="ECO:0000259" key="9">
    <source>
        <dbReference type="PROSITE" id="PS50109"/>
    </source>
</evidence>
<reference evidence="12" key="1">
    <citation type="journal article" date="2006" name="PLoS Biol.">
        <title>Macronuclear genome sequence of the ciliate Tetrahymena thermophila, a model eukaryote.</title>
        <authorList>
            <person name="Eisen J.A."/>
            <person name="Coyne R.S."/>
            <person name="Wu M."/>
            <person name="Wu D."/>
            <person name="Thiagarajan M."/>
            <person name="Wortman J.R."/>
            <person name="Badger J.H."/>
            <person name="Ren Q."/>
            <person name="Amedeo P."/>
            <person name="Jones K.M."/>
            <person name="Tallon L.J."/>
            <person name="Delcher A.L."/>
            <person name="Salzberg S.L."/>
            <person name="Silva J.C."/>
            <person name="Haas B.J."/>
            <person name="Majoros W.H."/>
            <person name="Farzad M."/>
            <person name="Carlton J.M."/>
            <person name="Smith R.K. Jr."/>
            <person name="Garg J."/>
            <person name="Pearlman R.E."/>
            <person name="Karrer K.M."/>
            <person name="Sun L."/>
            <person name="Manning G."/>
            <person name="Elde N.C."/>
            <person name="Turkewitz A.P."/>
            <person name="Asai D.J."/>
            <person name="Wilkes D.E."/>
            <person name="Wang Y."/>
            <person name="Cai H."/>
            <person name="Collins K."/>
            <person name="Stewart B.A."/>
            <person name="Lee S.R."/>
            <person name="Wilamowska K."/>
            <person name="Weinberg Z."/>
            <person name="Ruzzo W.L."/>
            <person name="Wloga D."/>
            <person name="Gaertig J."/>
            <person name="Frankel J."/>
            <person name="Tsao C.-C."/>
            <person name="Gorovsky M.A."/>
            <person name="Keeling P.J."/>
            <person name="Waller R.F."/>
            <person name="Patron N.J."/>
            <person name="Cherry J.M."/>
            <person name="Stover N.A."/>
            <person name="Krieger C.J."/>
            <person name="del Toro C."/>
            <person name="Ryder H.F."/>
            <person name="Williamson S.C."/>
            <person name="Barbeau R.A."/>
            <person name="Hamilton E.P."/>
            <person name="Orias E."/>
        </authorList>
    </citation>
    <scope>NUCLEOTIDE SEQUENCE [LARGE SCALE GENOMIC DNA]</scope>
    <source>
        <strain evidence="12">SB210</strain>
    </source>
</reference>